<proteinExistence type="predicted"/>
<dbReference type="EMBL" id="LRGB01015831">
    <property type="protein sequence ID" value="KZR98792.1"/>
    <property type="molecule type" value="Genomic_DNA"/>
</dbReference>
<gene>
    <name evidence="1" type="ORF">APZ42_005631</name>
</gene>
<accession>A0A164GCF6</accession>
<comment type="caution">
    <text evidence="1">The sequence shown here is derived from an EMBL/GenBank/DDBJ whole genome shotgun (WGS) entry which is preliminary data.</text>
</comment>
<dbReference type="AlphaFoldDB" id="A0A164GCF6"/>
<dbReference type="Proteomes" id="UP000076858">
    <property type="component" value="Unassembled WGS sequence"/>
</dbReference>
<reference evidence="1 2" key="1">
    <citation type="submission" date="2016-03" db="EMBL/GenBank/DDBJ databases">
        <title>EvidentialGene: Evidence-directed Construction of Genes on Genomes.</title>
        <authorList>
            <person name="Gilbert D.G."/>
            <person name="Choi J.-H."/>
            <person name="Mockaitis K."/>
            <person name="Colbourne J."/>
            <person name="Pfrender M."/>
        </authorList>
    </citation>
    <scope>NUCLEOTIDE SEQUENCE [LARGE SCALE GENOMIC DNA]</scope>
    <source>
        <strain evidence="1 2">Xinb3</strain>
        <tissue evidence="1">Complete organism</tissue>
    </source>
</reference>
<evidence type="ECO:0000313" key="1">
    <source>
        <dbReference type="EMBL" id="KZR98792.1"/>
    </source>
</evidence>
<name>A0A164GCF6_9CRUS</name>
<organism evidence="1 2">
    <name type="scientific">Daphnia magna</name>
    <dbReference type="NCBI Taxonomy" id="35525"/>
    <lineage>
        <taxon>Eukaryota</taxon>
        <taxon>Metazoa</taxon>
        <taxon>Ecdysozoa</taxon>
        <taxon>Arthropoda</taxon>
        <taxon>Crustacea</taxon>
        <taxon>Branchiopoda</taxon>
        <taxon>Diplostraca</taxon>
        <taxon>Cladocera</taxon>
        <taxon>Anomopoda</taxon>
        <taxon>Daphniidae</taxon>
        <taxon>Daphnia</taxon>
    </lineage>
</organism>
<sequence length="64" mass="7124">MQKGTVSEDCWNTVKAAGENKMNWGLFKGCKKERSLNDVGMQSMELIRIQCIGGCLRDAKMNGL</sequence>
<keyword evidence="2" id="KW-1185">Reference proteome</keyword>
<evidence type="ECO:0000313" key="2">
    <source>
        <dbReference type="Proteomes" id="UP000076858"/>
    </source>
</evidence>
<protein>
    <submittedName>
        <fullName evidence="1">Uncharacterized protein</fullName>
    </submittedName>
</protein>